<dbReference type="InterPro" id="IPR004358">
    <property type="entry name" value="Sig_transdc_His_kin-like_C"/>
</dbReference>
<evidence type="ECO:0000256" key="9">
    <source>
        <dbReference type="ARBA" id="ARBA00022723"/>
    </source>
</evidence>
<evidence type="ECO:0000256" key="1">
    <source>
        <dbReference type="ARBA" id="ARBA00000085"/>
    </source>
</evidence>
<organism evidence="19 20">
    <name type="scientific">Geodermatophilus sabuli</name>
    <dbReference type="NCBI Taxonomy" id="1564158"/>
    <lineage>
        <taxon>Bacteria</taxon>
        <taxon>Bacillati</taxon>
        <taxon>Actinomycetota</taxon>
        <taxon>Actinomycetes</taxon>
        <taxon>Geodermatophilales</taxon>
        <taxon>Geodermatophilaceae</taxon>
        <taxon>Geodermatophilus</taxon>
    </lineage>
</organism>
<evidence type="ECO:0000313" key="19">
    <source>
        <dbReference type="EMBL" id="NEK56493.1"/>
    </source>
</evidence>
<evidence type="ECO:0000256" key="2">
    <source>
        <dbReference type="ARBA" id="ARBA00001966"/>
    </source>
</evidence>
<feature type="transmembrane region" description="Helical" evidence="17">
    <location>
        <begin position="106"/>
        <end position="128"/>
    </location>
</feature>
<dbReference type="SUPFAM" id="SSF55874">
    <property type="entry name" value="ATPase domain of HSP90 chaperone/DNA topoisomerase II/histidine kinase"/>
    <property type="match status" value="1"/>
</dbReference>
<dbReference type="PANTHER" id="PTHR24421:SF62">
    <property type="entry name" value="SENSORY TRANSDUCTION HISTIDINE KINASE"/>
    <property type="match status" value="1"/>
</dbReference>
<keyword evidence="7" id="KW-0963">Cytoplasm</keyword>
<keyword evidence="17" id="KW-0812">Transmembrane</keyword>
<dbReference type="AlphaFoldDB" id="A0A7K3VWP6"/>
<dbReference type="GO" id="GO:0046872">
    <property type="term" value="F:metal ion binding"/>
    <property type="evidence" value="ECO:0007669"/>
    <property type="project" value="UniProtKB-KW"/>
</dbReference>
<dbReference type="InterPro" id="IPR036890">
    <property type="entry name" value="HATPase_C_sf"/>
</dbReference>
<keyword evidence="6" id="KW-0004">4Fe-4S</keyword>
<dbReference type="Gene3D" id="3.30.565.10">
    <property type="entry name" value="Histidine kinase-like ATPase, C-terminal domain"/>
    <property type="match status" value="1"/>
</dbReference>
<keyword evidence="8" id="KW-0808">Transferase</keyword>
<feature type="region of interest" description="Disordered" evidence="16">
    <location>
        <begin position="336"/>
        <end position="359"/>
    </location>
</feature>
<comment type="catalytic activity">
    <reaction evidence="1">
        <text>ATP + protein L-histidine = ADP + protein N-phospho-L-histidine.</text>
        <dbReference type="EC" id="2.7.13.3"/>
    </reaction>
</comment>
<dbReference type="GO" id="GO:0016020">
    <property type="term" value="C:membrane"/>
    <property type="evidence" value="ECO:0007669"/>
    <property type="project" value="InterPro"/>
</dbReference>
<feature type="transmembrane region" description="Helical" evidence="17">
    <location>
        <begin position="39"/>
        <end position="56"/>
    </location>
</feature>
<dbReference type="InterPro" id="IPR003594">
    <property type="entry name" value="HATPase_dom"/>
</dbReference>
<evidence type="ECO:0000256" key="14">
    <source>
        <dbReference type="ARBA" id="ARBA00024827"/>
    </source>
</evidence>
<dbReference type="GO" id="GO:0000155">
    <property type="term" value="F:phosphorelay sensor kinase activity"/>
    <property type="evidence" value="ECO:0007669"/>
    <property type="project" value="InterPro"/>
</dbReference>
<comment type="cofactor">
    <cofactor evidence="2">
        <name>[4Fe-4S] cluster</name>
        <dbReference type="ChEBI" id="CHEBI:49883"/>
    </cofactor>
</comment>
<dbReference type="Pfam" id="PF07730">
    <property type="entry name" value="HisKA_3"/>
    <property type="match status" value="1"/>
</dbReference>
<dbReference type="PANTHER" id="PTHR24421">
    <property type="entry name" value="NITRATE/NITRITE SENSOR PROTEIN NARX-RELATED"/>
    <property type="match status" value="1"/>
</dbReference>
<evidence type="ECO:0000256" key="8">
    <source>
        <dbReference type="ARBA" id="ARBA00022679"/>
    </source>
</evidence>
<dbReference type="InterPro" id="IPR005467">
    <property type="entry name" value="His_kinase_dom"/>
</dbReference>
<dbReference type="InterPro" id="IPR011712">
    <property type="entry name" value="Sig_transdc_His_kin_sub3_dim/P"/>
</dbReference>
<dbReference type="InterPro" id="IPR050482">
    <property type="entry name" value="Sensor_HK_TwoCompSys"/>
</dbReference>
<keyword evidence="10 19" id="KW-0418">Kinase</keyword>
<evidence type="ECO:0000256" key="13">
    <source>
        <dbReference type="ARBA" id="ARBA00023014"/>
    </source>
</evidence>
<evidence type="ECO:0000256" key="15">
    <source>
        <dbReference type="ARBA" id="ARBA00030800"/>
    </source>
</evidence>
<keyword evidence="17" id="KW-0472">Membrane</keyword>
<evidence type="ECO:0000256" key="6">
    <source>
        <dbReference type="ARBA" id="ARBA00022485"/>
    </source>
</evidence>
<dbReference type="GO" id="GO:0046983">
    <property type="term" value="F:protein dimerization activity"/>
    <property type="evidence" value="ECO:0007669"/>
    <property type="project" value="InterPro"/>
</dbReference>
<dbReference type="SMART" id="SM00387">
    <property type="entry name" value="HATPase_c"/>
    <property type="match status" value="1"/>
</dbReference>
<evidence type="ECO:0000256" key="7">
    <source>
        <dbReference type="ARBA" id="ARBA00022490"/>
    </source>
</evidence>
<evidence type="ECO:0000256" key="5">
    <source>
        <dbReference type="ARBA" id="ARBA00017322"/>
    </source>
</evidence>
<dbReference type="EMBL" id="JAAGWF010000002">
    <property type="protein sequence ID" value="NEK56493.1"/>
    <property type="molecule type" value="Genomic_DNA"/>
</dbReference>
<dbReference type="Pfam" id="PF02518">
    <property type="entry name" value="HATPase_c"/>
    <property type="match status" value="1"/>
</dbReference>
<keyword evidence="9" id="KW-0479">Metal-binding</keyword>
<dbReference type="CDD" id="cd16917">
    <property type="entry name" value="HATPase_UhpB-NarQ-NarX-like"/>
    <property type="match status" value="1"/>
</dbReference>
<comment type="function">
    <text evidence="14">Member of the two-component regulatory system NreB/NreC involved in the control of dissimilatory nitrate/nitrite reduction in response to oxygen. NreB functions as a direct oxygen sensor histidine kinase which is autophosphorylated, in the absence of oxygen, probably at the conserved histidine residue, and transfers its phosphate group probably to a conserved aspartate residue of NreC. NreB/NreC activates the expression of the nitrate (narGHJI) and nitrite (nir) reductase operons, as well as the putative nitrate transporter gene narT.</text>
</comment>
<comment type="subcellular location">
    <subcellularLocation>
        <location evidence="3">Cytoplasm</location>
    </subcellularLocation>
</comment>
<dbReference type="Proteomes" id="UP000470246">
    <property type="component" value="Unassembled WGS sequence"/>
</dbReference>
<keyword evidence="20" id="KW-1185">Reference proteome</keyword>
<evidence type="ECO:0000256" key="4">
    <source>
        <dbReference type="ARBA" id="ARBA00012438"/>
    </source>
</evidence>
<sequence length="396" mass="40735">MHGILAGVGGTGWLDGAVVLLTTASAIRYVDAHGADGRTPAVLAGAAVLVAVYALQRRAVRHGHRRRAIAGCLALVATWLVLVVLAPSFSWVAVPLSFVALRVLPYAAAGAVVAGMTATVVVAWTLMLGAVDPTIVVGPACVAGLAVLAYRALDREAVARQELLGELQEAQGDLVEAQHSAGALAERARLSREIHDSVAQGFSSINLLLQAAEQSWSARPDAARQLVAQAAATAREGLDEARRVVRDLAPAEVSAGAGPALEAALRRTCERAVQGTDVRVAVHVDGRPVDVPADVATAVLRTARGALANVVEHAGASTATVSLTYQPDTVSLDVRDDGRGFDVRRSGTSRDGRGSGLAGIRSRADQFGGAVAVETAPGEGTAIAVSIPLRSADGRR</sequence>
<dbReference type="PIRSF" id="PIRSF037434">
    <property type="entry name" value="STHK_ChrS"/>
    <property type="match status" value="1"/>
</dbReference>
<feature type="transmembrane region" description="Helical" evidence="17">
    <location>
        <begin position="135"/>
        <end position="153"/>
    </location>
</feature>
<evidence type="ECO:0000256" key="16">
    <source>
        <dbReference type="SAM" id="MobiDB-lite"/>
    </source>
</evidence>
<gene>
    <name evidence="19" type="ORF">GCU56_01205</name>
</gene>
<evidence type="ECO:0000256" key="12">
    <source>
        <dbReference type="ARBA" id="ARBA00023012"/>
    </source>
</evidence>
<keyword evidence="17" id="KW-1133">Transmembrane helix</keyword>
<accession>A0A7K3VWP6</accession>
<dbReference type="Gene3D" id="1.20.5.1930">
    <property type="match status" value="1"/>
</dbReference>
<proteinExistence type="predicted"/>
<reference evidence="19 20" key="1">
    <citation type="submission" date="2020-02" db="EMBL/GenBank/DDBJ databases">
        <title>Geodermatophilus sabuli CPCC 205279 I12A-02694.</title>
        <authorList>
            <person name="Jiang Z."/>
        </authorList>
    </citation>
    <scope>NUCLEOTIDE SEQUENCE [LARGE SCALE GENOMIC DNA]</scope>
    <source>
        <strain evidence="19 20">I12A-02694</strain>
    </source>
</reference>
<dbReference type="PROSITE" id="PS50109">
    <property type="entry name" value="HIS_KIN"/>
    <property type="match status" value="1"/>
</dbReference>
<dbReference type="EC" id="2.7.13.3" evidence="4"/>
<evidence type="ECO:0000256" key="3">
    <source>
        <dbReference type="ARBA" id="ARBA00004496"/>
    </source>
</evidence>
<comment type="caution">
    <text evidence="19">The sequence shown here is derived from an EMBL/GenBank/DDBJ whole genome shotgun (WGS) entry which is preliminary data.</text>
</comment>
<name>A0A7K3VWP6_9ACTN</name>
<protein>
    <recommendedName>
        <fullName evidence="5">Oxygen sensor histidine kinase NreB</fullName>
        <ecNumber evidence="4">2.7.13.3</ecNumber>
    </recommendedName>
    <alternativeName>
        <fullName evidence="15">Nitrogen regulation protein B</fullName>
    </alternativeName>
</protein>
<dbReference type="GO" id="GO:0005737">
    <property type="term" value="C:cytoplasm"/>
    <property type="evidence" value="ECO:0007669"/>
    <property type="project" value="UniProtKB-SubCell"/>
</dbReference>
<feature type="transmembrane region" description="Helical" evidence="17">
    <location>
        <begin position="68"/>
        <end position="94"/>
    </location>
</feature>
<feature type="domain" description="Histidine kinase" evidence="18">
    <location>
        <begin position="299"/>
        <end position="391"/>
    </location>
</feature>
<evidence type="ECO:0000256" key="11">
    <source>
        <dbReference type="ARBA" id="ARBA00023004"/>
    </source>
</evidence>
<keyword evidence="13" id="KW-0411">Iron-sulfur</keyword>
<evidence type="ECO:0000259" key="18">
    <source>
        <dbReference type="PROSITE" id="PS50109"/>
    </source>
</evidence>
<evidence type="ECO:0000313" key="20">
    <source>
        <dbReference type="Proteomes" id="UP000470246"/>
    </source>
</evidence>
<dbReference type="InterPro" id="IPR017205">
    <property type="entry name" value="Sig_transdc_His_kinase_ChrS"/>
</dbReference>
<keyword evidence="12" id="KW-0902">Two-component regulatory system</keyword>
<keyword evidence="11" id="KW-0408">Iron</keyword>
<evidence type="ECO:0000256" key="17">
    <source>
        <dbReference type="SAM" id="Phobius"/>
    </source>
</evidence>
<dbReference type="PRINTS" id="PR00344">
    <property type="entry name" value="BCTRLSENSOR"/>
</dbReference>
<dbReference type="GO" id="GO:0051539">
    <property type="term" value="F:4 iron, 4 sulfur cluster binding"/>
    <property type="evidence" value="ECO:0007669"/>
    <property type="project" value="UniProtKB-KW"/>
</dbReference>
<feature type="compositionally biased region" description="Basic and acidic residues" evidence="16">
    <location>
        <begin position="336"/>
        <end position="353"/>
    </location>
</feature>
<evidence type="ECO:0000256" key="10">
    <source>
        <dbReference type="ARBA" id="ARBA00022777"/>
    </source>
</evidence>